<comment type="caution">
    <text evidence="2">The sequence shown here is derived from an EMBL/GenBank/DDBJ whole genome shotgun (WGS) entry which is preliminary data.</text>
</comment>
<feature type="region of interest" description="Disordered" evidence="1">
    <location>
        <begin position="110"/>
        <end position="130"/>
    </location>
</feature>
<dbReference type="Gene3D" id="1.20.120.1490">
    <property type="match status" value="1"/>
</dbReference>
<organism evidence="2">
    <name type="scientific">marine sediment metagenome</name>
    <dbReference type="NCBI Taxonomy" id="412755"/>
    <lineage>
        <taxon>unclassified sequences</taxon>
        <taxon>metagenomes</taxon>
        <taxon>ecological metagenomes</taxon>
    </lineage>
</organism>
<name>X0WPL6_9ZZZZ</name>
<feature type="compositionally biased region" description="Basic residues" evidence="1">
    <location>
        <begin position="113"/>
        <end position="124"/>
    </location>
</feature>
<gene>
    <name evidence="2" type="ORF">S01H1_55840</name>
</gene>
<proteinExistence type="predicted"/>
<reference evidence="2" key="1">
    <citation type="journal article" date="2014" name="Front. Microbiol.">
        <title>High frequency of phylogenetically diverse reductive dehalogenase-homologous genes in deep subseafloor sedimentary metagenomes.</title>
        <authorList>
            <person name="Kawai M."/>
            <person name="Futagami T."/>
            <person name="Toyoda A."/>
            <person name="Takaki Y."/>
            <person name="Nishi S."/>
            <person name="Hori S."/>
            <person name="Arai W."/>
            <person name="Tsubouchi T."/>
            <person name="Morono Y."/>
            <person name="Uchiyama I."/>
            <person name="Ito T."/>
            <person name="Fujiyama A."/>
            <person name="Inagaki F."/>
            <person name="Takami H."/>
        </authorList>
    </citation>
    <scope>NUCLEOTIDE SEQUENCE</scope>
    <source>
        <strain evidence="2">Expedition CK06-06</strain>
    </source>
</reference>
<protein>
    <submittedName>
        <fullName evidence="2">Uncharacterized protein</fullName>
    </submittedName>
</protein>
<accession>X0WPL6</accession>
<dbReference type="AlphaFoldDB" id="X0WPL6"/>
<dbReference type="EMBL" id="BARS01036315">
    <property type="protein sequence ID" value="GAG14626.1"/>
    <property type="molecule type" value="Genomic_DNA"/>
</dbReference>
<sequence>MHDLLSQENPDEAAVMQQAEAIGQAETELHKHRIGALIKIRAMLTDEQRAELIRIREETRSQWLQPLIESCESDVDRFCPDAEGPWSRRGCARDHWEELAPDCRDAIESARERARRSHRGKPGRRAMDGF</sequence>
<evidence type="ECO:0000313" key="2">
    <source>
        <dbReference type="EMBL" id="GAG14626.1"/>
    </source>
</evidence>
<evidence type="ECO:0000256" key="1">
    <source>
        <dbReference type="SAM" id="MobiDB-lite"/>
    </source>
</evidence>